<keyword evidence="1" id="KW-0472">Membrane</keyword>
<keyword evidence="1" id="KW-0812">Transmembrane</keyword>
<dbReference type="CTD" id="9948251"/>
<evidence type="ECO:0000256" key="1">
    <source>
        <dbReference type="SAM" id="Phobius"/>
    </source>
</evidence>
<reference evidence="2" key="1">
    <citation type="submission" date="2012-04" db="EMBL/GenBank/DDBJ databases">
        <title>The Genome Sequence of Loa loa.</title>
        <authorList>
            <consortium name="The Broad Institute Genome Sequencing Platform"/>
            <consortium name="Broad Institute Genome Sequencing Center for Infectious Disease"/>
            <person name="Nutman T.B."/>
            <person name="Fink D.L."/>
            <person name="Russ C."/>
            <person name="Young S."/>
            <person name="Zeng Q."/>
            <person name="Gargeya S."/>
            <person name="Alvarado L."/>
            <person name="Berlin A."/>
            <person name="Chapman S.B."/>
            <person name="Chen Z."/>
            <person name="Freedman E."/>
            <person name="Gellesch M."/>
            <person name="Goldberg J."/>
            <person name="Griggs A."/>
            <person name="Gujja S."/>
            <person name="Heilman E.R."/>
            <person name="Heiman D."/>
            <person name="Howarth C."/>
            <person name="Mehta T."/>
            <person name="Neiman D."/>
            <person name="Pearson M."/>
            <person name="Roberts A."/>
            <person name="Saif S."/>
            <person name="Shea T."/>
            <person name="Shenoy N."/>
            <person name="Sisk P."/>
            <person name="Stolte C."/>
            <person name="Sykes S."/>
            <person name="White J."/>
            <person name="Yandava C."/>
            <person name="Haas B."/>
            <person name="Henn M.R."/>
            <person name="Nusbaum C."/>
            <person name="Birren B."/>
        </authorList>
    </citation>
    <scope>NUCLEOTIDE SEQUENCE [LARGE SCALE GENOMIC DNA]</scope>
</reference>
<dbReference type="GeneID" id="9948251"/>
<sequence length="127" mass="14416">MPVNYHNIITVILSTWISLLTLFKIGRFIGILTANKFLHRKFSREIKVQTNDRSSGSKSILRRRGQMTKIHDEINYKVEAGPGKVQETEKIGYSSLSKNEKRVHLIASVLAKSKFSGSETKCTITHL</sequence>
<keyword evidence="1" id="KW-1133">Transmembrane helix</keyword>
<name>A0A1S0TP72_LOALO</name>
<dbReference type="InParanoid" id="A0A1S0TP72"/>
<accession>A0A1S0TP72</accession>
<evidence type="ECO:0000313" key="2">
    <source>
        <dbReference type="EMBL" id="EFO17695.1"/>
    </source>
</evidence>
<gene>
    <name evidence="2" type="ORF">LOAG_10804</name>
</gene>
<feature type="transmembrane region" description="Helical" evidence="1">
    <location>
        <begin position="12"/>
        <end position="34"/>
    </location>
</feature>
<dbReference type="KEGG" id="loa:LOAG_10804"/>
<organism evidence="2">
    <name type="scientific">Loa loa</name>
    <name type="common">Eye worm</name>
    <name type="synonym">Filaria loa</name>
    <dbReference type="NCBI Taxonomy" id="7209"/>
    <lineage>
        <taxon>Eukaryota</taxon>
        <taxon>Metazoa</taxon>
        <taxon>Ecdysozoa</taxon>
        <taxon>Nematoda</taxon>
        <taxon>Chromadorea</taxon>
        <taxon>Rhabditida</taxon>
        <taxon>Spirurina</taxon>
        <taxon>Spiruromorpha</taxon>
        <taxon>Filarioidea</taxon>
        <taxon>Onchocercidae</taxon>
        <taxon>Loa</taxon>
    </lineage>
</organism>
<proteinExistence type="predicted"/>
<dbReference type="AlphaFoldDB" id="A0A1S0TP72"/>
<dbReference type="EMBL" id="JH712251">
    <property type="protein sequence ID" value="EFO17695.1"/>
    <property type="molecule type" value="Genomic_DNA"/>
</dbReference>
<protein>
    <submittedName>
        <fullName evidence="2">Uncharacterized protein</fullName>
    </submittedName>
</protein>
<dbReference type="RefSeq" id="XP_003146376.1">
    <property type="nucleotide sequence ID" value="XM_003146328.1"/>
</dbReference>